<dbReference type="AlphaFoldDB" id="Q03T10"/>
<dbReference type="Proteomes" id="UP000001652">
    <property type="component" value="Chromosome"/>
</dbReference>
<keyword evidence="2" id="KW-1185">Reference proteome</keyword>
<protein>
    <submittedName>
        <fullName evidence="1">Uncharacterized protein</fullName>
    </submittedName>
</protein>
<dbReference type="EMBL" id="CP000416">
    <property type="protein sequence ID" value="ABJ63662.1"/>
    <property type="molecule type" value="Genomic_DNA"/>
</dbReference>
<gene>
    <name evidence="1" type="ordered locus">LVIS_0504</name>
</gene>
<dbReference type="HOGENOM" id="CLU_3081036_0_0_9"/>
<dbReference type="KEGG" id="lbr:LVIS_0504"/>
<proteinExistence type="predicted"/>
<organism evidence="1 2">
    <name type="scientific">Levilactobacillus brevis (strain ATCC 367 / BCRC 12310 / CIP 105137 / JCM 1170 / LMG 11437 / NCIMB 947 / NCTC 947)</name>
    <name type="common">Lactobacillus brevis</name>
    <dbReference type="NCBI Taxonomy" id="387344"/>
    <lineage>
        <taxon>Bacteria</taxon>
        <taxon>Bacillati</taxon>
        <taxon>Bacillota</taxon>
        <taxon>Bacilli</taxon>
        <taxon>Lactobacillales</taxon>
        <taxon>Lactobacillaceae</taxon>
        <taxon>Levilactobacillus</taxon>
    </lineage>
</organism>
<name>Q03T10_LEVBA</name>
<sequence>MPQGSWKKSVFHDANDDWLKRGSFQKIQLNHHTTLKENKQLPALAEVALLSH</sequence>
<evidence type="ECO:0000313" key="2">
    <source>
        <dbReference type="Proteomes" id="UP000001652"/>
    </source>
</evidence>
<evidence type="ECO:0000313" key="1">
    <source>
        <dbReference type="EMBL" id="ABJ63662.1"/>
    </source>
</evidence>
<reference evidence="1 2" key="1">
    <citation type="journal article" date="2006" name="Proc. Natl. Acad. Sci. U.S.A.">
        <title>Comparative genomics of the lactic acid bacteria.</title>
        <authorList>
            <person name="Makarova K."/>
            <person name="Slesarev A."/>
            <person name="Wolf Y."/>
            <person name="Sorokin A."/>
            <person name="Mirkin B."/>
            <person name="Koonin E."/>
            <person name="Pavlov A."/>
            <person name="Pavlova N."/>
            <person name="Karamychev V."/>
            <person name="Polouchine N."/>
            <person name="Shakhova V."/>
            <person name="Grigoriev I."/>
            <person name="Lou Y."/>
            <person name="Rohksar D."/>
            <person name="Lucas S."/>
            <person name="Huang K."/>
            <person name="Goodstein D.M."/>
            <person name="Hawkins T."/>
            <person name="Plengvidhya V."/>
            <person name="Welker D."/>
            <person name="Hughes J."/>
            <person name="Goh Y."/>
            <person name="Benson A."/>
            <person name="Baldwin K."/>
            <person name="Lee J.H."/>
            <person name="Diaz-Muniz I."/>
            <person name="Dosti B."/>
            <person name="Smeianov V."/>
            <person name="Wechter W."/>
            <person name="Barabote R."/>
            <person name="Lorca G."/>
            <person name="Altermann E."/>
            <person name="Barrangou R."/>
            <person name="Ganesan B."/>
            <person name="Xie Y."/>
            <person name="Rawsthorne H."/>
            <person name="Tamir D."/>
            <person name="Parker C."/>
            <person name="Breidt F."/>
            <person name="Broadbent J."/>
            <person name="Hutkins R."/>
            <person name="O'Sullivan D."/>
            <person name="Steele J."/>
            <person name="Unlu G."/>
            <person name="Saier M."/>
            <person name="Klaenhammer T."/>
            <person name="Richardson P."/>
            <person name="Kozyavkin S."/>
            <person name="Weimer B."/>
            <person name="Mills D."/>
        </authorList>
    </citation>
    <scope>NUCLEOTIDE SEQUENCE [LARGE SCALE GENOMIC DNA]</scope>
    <source>
        <strain evidence="2">ATCC 367 / BCRC 12310 / CIP 105137 / JCM 1170 / LMG 11437 / NCIMB 947 / NCTC 947</strain>
    </source>
</reference>
<accession>Q03T10</accession>